<dbReference type="Proteomes" id="UP001589575">
    <property type="component" value="Unassembled WGS sequence"/>
</dbReference>
<evidence type="ECO:0000313" key="2">
    <source>
        <dbReference type="EMBL" id="MFB9074550.1"/>
    </source>
</evidence>
<proteinExistence type="predicted"/>
<evidence type="ECO:0000256" key="1">
    <source>
        <dbReference type="SAM" id="MobiDB-lite"/>
    </source>
</evidence>
<gene>
    <name evidence="2" type="ORF">ACFFX0_26510</name>
</gene>
<dbReference type="EMBL" id="JBHMFI010000002">
    <property type="protein sequence ID" value="MFB9074550.1"/>
    <property type="molecule type" value="Genomic_DNA"/>
</dbReference>
<accession>A0ABV5G6J5</accession>
<organism evidence="2 3">
    <name type="scientific">Citricoccus parietis</name>
    <dbReference type="NCBI Taxonomy" id="592307"/>
    <lineage>
        <taxon>Bacteria</taxon>
        <taxon>Bacillati</taxon>
        <taxon>Actinomycetota</taxon>
        <taxon>Actinomycetes</taxon>
        <taxon>Micrococcales</taxon>
        <taxon>Micrococcaceae</taxon>
        <taxon>Citricoccus</taxon>
    </lineage>
</organism>
<keyword evidence="3" id="KW-1185">Reference proteome</keyword>
<protein>
    <submittedName>
        <fullName evidence="2">Uncharacterized protein</fullName>
    </submittedName>
</protein>
<name>A0ABV5G6J5_9MICC</name>
<reference evidence="2 3" key="1">
    <citation type="submission" date="2024-09" db="EMBL/GenBank/DDBJ databases">
        <authorList>
            <person name="Sun Q."/>
            <person name="Mori K."/>
        </authorList>
    </citation>
    <scope>NUCLEOTIDE SEQUENCE [LARGE SCALE GENOMIC DNA]</scope>
    <source>
        <strain evidence="2 3">CCM 7609</strain>
    </source>
</reference>
<evidence type="ECO:0000313" key="3">
    <source>
        <dbReference type="Proteomes" id="UP001589575"/>
    </source>
</evidence>
<feature type="region of interest" description="Disordered" evidence="1">
    <location>
        <begin position="1"/>
        <end position="29"/>
    </location>
</feature>
<comment type="caution">
    <text evidence="2">The sequence shown here is derived from an EMBL/GenBank/DDBJ whole genome shotgun (WGS) entry which is preliminary data.</text>
</comment>
<sequence length="44" mass="4658">MFHGNGFEGSHDSMLDPAGVGRYRTPGGRCRTRRFCGGTPSDGG</sequence>